<comment type="caution">
    <text evidence="4">The sequence shown here is derived from an EMBL/GenBank/DDBJ whole genome shotgun (WGS) entry which is preliminary data.</text>
</comment>
<dbReference type="InterPro" id="IPR036582">
    <property type="entry name" value="Mao_N_sf"/>
</dbReference>
<gene>
    <name evidence="4" type="ORF">GCM10008018_39550</name>
</gene>
<name>A0ABQ1EVS1_9BACL</name>
<keyword evidence="1" id="KW-0472">Membrane</keyword>
<evidence type="ECO:0000259" key="2">
    <source>
        <dbReference type="Pfam" id="PF00188"/>
    </source>
</evidence>
<feature type="transmembrane region" description="Helical" evidence="1">
    <location>
        <begin position="12"/>
        <end position="30"/>
    </location>
</feature>
<dbReference type="Pfam" id="PF00188">
    <property type="entry name" value="CAP"/>
    <property type="match status" value="1"/>
</dbReference>
<dbReference type="SUPFAM" id="SSF55797">
    <property type="entry name" value="PR-1-like"/>
    <property type="match status" value="1"/>
</dbReference>
<dbReference type="Pfam" id="PF07833">
    <property type="entry name" value="Cu_amine_oxidN1"/>
    <property type="match status" value="1"/>
</dbReference>
<feature type="domain" description="Copper amine oxidase-like N-terminal" evidence="3">
    <location>
        <begin position="443"/>
        <end position="549"/>
    </location>
</feature>
<dbReference type="Gene3D" id="3.40.33.10">
    <property type="entry name" value="CAP"/>
    <property type="match status" value="1"/>
</dbReference>
<evidence type="ECO:0000313" key="4">
    <source>
        <dbReference type="EMBL" id="GFZ89488.1"/>
    </source>
</evidence>
<dbReference type="EMBL" id="BMHE01000021">
    <property type="protein sequence ID" value="GFZ89488.1"/>
    <property type="molecule type" value="Genomic_DNA"/>
</dbReference>
<keyword evidence="1" id="KW-0812">Transmembrane</keyword>
<proteinExistence type="predicted"/>
<protein>
    <recommendedName>
        <fullName evidence="6">S-layer protein</fullName>
    </recommendedName>
</protein>
<sequence length="551" mass="60785">MKITHTQRWISFLKVTVILFVFLSSFVWSAKPSYAFSYEYLSYPQGNVGLLRPNTGLSVEFSDSMSPDSYQMYINEDEVTATFDPTSHKYDYLPKADLKPGAYKARMTFNFKGYPPISINWTFSVIKSAVSLSSEVSKEQEDGLRAINDYRLKLGLSKVKFSDALNTAAQKHAQYLLLNKIDPINTSVSLHDEKPGLPGFIGKSLSERAGYIGYSRASSEDVAFNPVSLVEAIDSLFDAPYHRSPFLVPSLDEIGVFRAGDYHVIEFGFAEGAAPELVVSPSNKDGYVPTNFDGHESPDPLRIHAGLAYPVGYPIMASVNGGGVKKVALQEAELKDEAGNTLTLLKNDSVRDTHLETEVILMPSKPLEFDKTYKASIKLTAAMEDGSSKSYSKEWTFHTEPSKGYGVAKLHEDAATYANQMVEPAAKGNHLVTIGLTGDTYTLDQVPYPMKQKPYLRDGTTYLYIRDLAAALGATVEWDDKQKAAVYKKGDKNILFFTNRSAYSLNGVETSTDTAALLINETTMIPVRLLSEALGANVAYEASTKTVKISY</sequence>
<dbReference type="InterPro" id="IPR014044">
    <property type="entry name" value="CAP_dom"/>
</dbReference>
<evidence type="ECO:0000259" key="3">
    <source>
        <dbReference type="Pfam" id="PF07833"/>
    </source>
</evidence>
<dbReference type="SUPFAM" id="SSF55383">
    <property type="entry name" value="Copper amine oxidase, domain N"/>
    <property type="match status" value="2"/>
</dbReference>
<evidence type="ECO:0000313" key="5">
    <source>
        <dbReference type="Proteomes" id="UP000615455"/>
    </source>
</evidence>
<reference evidence="5" key="1">
    <citation type="journal article" date="2019" name="Int. J. Syst. Evol. Microbiol.">
        <title>The Global Catalogue of Microorganisms (GCM) 10K type strain sequencing project: providing services to taxonomists for standard genome sequencing and annotation.</title>
        <authorList>
            <consortium name="The Broad Institute Genomics Platform"/>
            <consortium name="The Broad Institute Genome Sequencing Center for Infectious Disease"/>
            <person name="Wu L."/>
            <person name="Ma J."/>
        </authorList>
    </citation>
    <scope>NUCLEOTIDE SEQUENCE [LARGE SCALE GENOMIC DNA]</scope>
    <source>
        <strain evidence="5">CGMCC 1.15043</strain>
    </source>
</reference>
<evidence type="ECO:0008006" key="6">
    <source>
        <dbReference type="Google" id="ProtNLM"/>
    </source>
</evidence>
<feature type="domain" description="SCP" evidence="2">
    <location>
        <begin position="144"/>
        <end position="262"/>
    </location>
</feature>
<keyword evidence="1" id="KW-1133">Transmembrane helix</keyword>
<dbReference type="InterPro" id="IPR035940">
    <property type="entry name" value="CAP_sf"/>
</dbReference>
<organism evidence="4 5">
    <name type="scientific">Paenibacillus marchantiophytorum</name>
    <dbReference type="NCBI Taxonomy" id="1619310"/>
    <lineage>
        <taxon>Bacteria</taxon>
        <taxon>Bacillati</taxon>
        <taxon>Bacillota</taxon>
        <taxon>Bacilli</taxon>
        <taxon>Bacillales</taxon>
        <taxon>Paenibacillaceae</taxon>
        <taxon>Paenibacillus</taxon>
    </lineage>
</organism>
<keyword evidence="5" id="KW-1185">Reference proteome</keyword>
<dbReference type="Proteomes" id="UP000615455">
    <property type="component" value="Unassembled WGS sequence"/>
</dbReference>
<dbReference type="InterPro" id="IPR012854">
    <property type="entry name" value="Cu_amine_oxidase-like_N"/>
</dbReference>
<dbReference type="Gene3D" id="3.30.457.10">
    <property type="entry name" value="Copper amine oxidase-like, N-terminal domain"/>
    <property type="match status" value="1"/>
</dbReference>
<dbReference type="RefSeq" id="WP_189014238.1">
    <property type="nucleotide sequence ID" value="NZ_BMHE01000021.1"/>
</dbReference>
<evidence type="ECO:0000256" key="1">
    <source>
        <dbReference type="SAM" id="Phobius"/>
    </source>
</evidence>
<dbReference type="CDD" id="cd05379">
    <property type="entry name" value="CAP_bacterial"/>
    <property type="match status" value="1"/>
</dbReference>
<accession>A0ABQ1EVS1</accession>